<sequence>MTLEEITEQLIRLSEGKLSAEEWLHWFTQHKESVEKICGRRAFLGMKPRDSFSDIRNLYIGQLAAFDWLQLQKINTNLSDLYKKGWEKEFNDFCKAEKEKERQLQKTVESQFGHLKDIYPRFLKQLTKSYSTSDHIEKGADPQRIQNKEKELSIQLPEDLILFYQNISRLELEGLTIDLEELDIEIIQNKTYLVLGEFWIHGDGDQLLYHWESQKMYILAHEHQPPKLIKIANSLSDLVEKKWVSYLKEYEN</sequence>
<feature type="domain" description="Knr4/Smi1-like" evidence="1">
    <location>
        <begin position="139"/>
        <end position="240"/>
    </location>
</feature>
<evidence type="ECO:0000259" key="1">
    <source>
        <dbReference type="Pfam" id="PF09346"/>
    </source>
</evidence>
<evidence type="ECO:0000313" key="2">
    <source>
        <dbReference type="EMBL" id="MDR6527280.1"/>
    </source>
</evidence>
<dbReference type="Pfam" id="PF09346">
    <property type="entry name" value="SMI1_KNR4"/>
    <property type="match status" value="1"/>
</dbReference>
<dbReference type="EMBL" id="JAVDQY010000003">
    <property type="protein sequence ID" value="MDR6527280.1"/>
    <property type="molecule type" value="Genomic_DNA"/>
</dbReference>
<dbReference type="Gene3D" id="3.40.1580.10">
    <property type="entry name" value="SMI1/KNR4-like"/>
    <property type="match status" value="1"/>
</dbReference>
<accession>A0AAE3YB88</accession>
<dbReference type="AlphaFoldDB" id="A0AAE3YB88"/>
<name>A0AAE3YB88_9FLAO</name>
<gene>
    <name evidence="2" type="ORF">J2787_002672</name>
</gene>
<proteinExistence type="predicted"/>
<organism evidence="2 3">
    <name type="scientific">Chryseobacterium rhizosphaerae</name>
    <dbReference type="NCBI Taxonomy" id="395937"/>
    <lineage>
        <taxon>Bacteria</taxon>
        <taxon>Pseudomonadati</taxon>
        <taxon>Bacteroidota</taxon>
        <taxon>Flavobacteriia</taxon>
        <taxon>Flavobacteriales</taxon>
        <taxon>Weeksellaceae</taxon>
        <taxon>Chryseobacterium group</taxon>
        <taxon>Chryseobacterium</taxon>
    </lineage>
</organism>
<protein>
    <recommendedName>
        <fullName evidence="1">Knr4/Smi1-like domain-containing protein</fullName>
    </recommendedName>
</protein>
<dbReference type="Proteomes" id="UP001184861">
    <property type="component" value="Unassembled WGS sequence"/>
</dbReference>
<dbReference type="InterPro" id="IPR037883">
    <property type="entry name" value="Knr4/Smi1-like_sf"/>
</dbReference>
<evidence type="ECO:0000313" key="3">
    <source>
        <dbReference type="Proteomes" id="UP001184861"/>
    </source>
</evidence>
<dbReference type="RefSeq" id="WP_084085628.1">
    <property type="nucleotide sequence ID" value="NZ_JAVDQY010000003.1"/>
</dbReference>
<reference evidence="2" key="1">
    <citation type="submission" date="2023-07" db="EMBL/GenBank/DDBJ databases">
        <title>Sorghum-associated microbial communities from plants grown in Nebraska, USA.</title>
        <authorList>
            <person name="Schachtman D."/>
        </authorList>
    </citation>
    <scope>NUCLEOTIDE SEQUENCE</scope>
    <source>
        <strain evidence="2">DS2360</strain>
    </source>
</reference>
<dbReference type="InterPro" id="IPR018958">
    <property type="entry name" value="Knr4/Smi1-like_dom"/>
</dbReference>
<dbReference type="SUPFAM" id="SSF160631">
    <property type="entry name" value="SMI1/KNR4-like"/>
    <property type="match status" value="1"/>
</dbReference>
<comment type="caution">
    <text evidence="2">The sequence shown here is derived from an EMBL/GenBank/DDBJ whole genome shotgun (WGS) entry which is preliminary data.</text>
</comment>